<dbReference type="InterPro" id="IPR004776">
    <property type="entry name" value="Mem_transp_PIN-like"/>
</dbReference>
<dbReference type="Proteomes" id="UP000747399">
    <property type="component" value="Unassembled WGS sequence"/>
</dbReference>
<proteinExistence type="inferred from homology"/>
<feature type="compositionally biased region" description="Gly residues" evidence="7">
    <location>
        <begin position="237"/>
        <end position="250"/>
    </location>
</feature>
<dbReference type="GO" id="GO:0055085">
    <property type="term" value="P:transmembrane transport"/>
    <property type="evidence" value="ECO:0007669"/>
    <property type="project" value="InterPro"/>
</dbReference>
<feature type="transmembrane region" description="Helical" evidence="8">
    <location>
        <begin position="762"/>
        <end position="785"/>
    </location>
</feature>
<evidence type="ECO:0000256" key="8">
    <source>
        <dbReference type="SAM" id="Phobius"/>
    </source>
</evidence>
<dbReference type="AlphaFoldDB" id="A0A8J4FDS5"/>
<organism evidence="9 10">
    <name type="scientific">Volvox africanus</name>
    <dbReference type="NCBI Taxonomy" id="51714"/>
    <lineage>
        <taxon>Eukaryota</taxon>
        <taxon>Viridiplantae</taxon>
        <taxon>Chlorophyta</taxon>
        <taxon>core chlorophytes</taxon>
        <taxon>Chlorophyceae</taxon>
        <taxon>CS clade</taxon>
        <taxon>Chlamydomonadales</taxon>
        <taxon>Volvocaceae</taxon>
        <taxon>Volvox</taxon>
    </lineage>
</organism>
<feature type="transmembrane region" description="Helical" evidence="8">
    <location>
        <begin position="43"/>
        <end position="63"/>
    </location>
</feature>
<feature type="transmembrane region" description="Helical" evidence="8">
    <location>
        <begin position="698"/>
        <end position="718"/>
    </location>
</feature>
<feature type="region of interest" description="Disordered" evidence="7">
    <location>
        <begin position="324"/>
        <end position="369"/>
    </location>
</feature>
<evidence type="ECO:0000313" key="10">
    <source>
        <dbReference type="Proteomes" id="UP000747399"/>
    </source>
</evidence>
<evidence type="ECO:0000256" key="7">
    <source>
        <dbReference type="SAM" id="MobiDB-lite"/>
    </source>
</evidence>
<dbReference type="PANTHER" id="PTHR31752:SF18">
    <property type="entry name" value="AUXIN EFFLUX CARRIER COMPONENT 1"/>
    <property type="match status" value="1"/>
</dbReference>
<dbReference type="EMBL" id="BNCO01000090">
    <property type="protein sequence ID" value="GIL66800.1"/>
    <property type="molecule type" value="Genomic_DNA"/>
</dbReference>
<comment type="subcellular location">
    <subcellularLocation>
        <location evidence="1">Membrane</location>
        <topology evidence="1">Multi-pass membrane protein</topology>
    </subcellularLocation>
</comment>
<comment type="caution">
    <text evidence="9">The sequence shown here is derived from an EMBL/GenBank/DDBJ whole genome shotgun (WGS) entry which is preliminary data.</text>
</comment>
<dbReference type="Pfam" id="PF03547">
    <property type="entry name" value="Mem_trans"/>
    <property type="match status" value="2"/>
</dbReference>
<evidence type="ECO:0000256" key="4">
    <source>
        <dbReference type="ARBA" id="ARBA00022692"/>
    </source>
</evidence>
<gene>
    <name evidence="9" type="ORF">Vafri_20326</name>
</gene>
<dbReference type="InterPro" id="IPR051107">
    <property type="entry name" value="Auxin_Efflux_Carrier"/>
</dbReference>
<keyword evidence="5 8" id="KW-1133">Transmembrane helix</keyword>
<sequence length="793" mass="80336">MSLVISEGYLPVVQTGLQTLCIIAAGRLAAARGLFDPAPVCRVLNRFVIVVCLPALQFWLLAIKTDMRNMEHWRAVGAFMLWTLLVQIGCTAWVLIFESGKLSRICVHSLVLVANNTGILAPVVLESAVGPSAAAVGMLATIVLYFQQLPVAMVLFELDRMTERGRGGGSHSGAVAAAAPGGDITVSLGCHSAYDDDKSALETLGGGGRGHGGIRDGTVAWTDAAGAGWRAVPGRDSAGGGRSYGGGSDGGLFDSQAAHNGVSFDELRPGVRPGLGVERQSQAASPFIATTSGAAAVAAAAAPSVSSGDASTSQLVSGTLLSSHRSAEVRIGSSPAARSSITRSVSQRAGMISSSPRGQSSGAIARHGSGGVSGGGGIIGGDCGSEDGAAAAAAVVAGGKGPGGLAERRFGLSTASCNGTALSGAATGGRHTDSDSDVDVKPTVDATVINADGGDGIAATATAAAAAASPGTPTRFAIESARLRVVGCATGTAGAPSPSGITILNARSMLATPDVSNTYPQPRLLDAQHPSPHLHLHHHQQQQHDEQHLRQRSHLSPPDTTSSAAVPDVCPAFTTASAVAAYGKATAEASALAAADKVAPGNSGGRSVRSYSDEPSMRHAAQLVLGNVLMWTTGAATAVSMLGLQAVLDPDVPSHVRELGFVEGTLSWLARCSVPVSLFAIGLFTASRPGCGLGDAGAARTLVVYLALKLLLLPWLMVFVNSLLGLDGRLARSLVVLTCVPVGQNAFVVTEQFGEGAEAVTAVMQVGLLLMLPHVAGVMAVLRWMGLYQGPVA</sequence>
<evidence type="ECO:0008006" key="11">
    <source>
        <dbReference type="Google" id="ProtNLM"/>
    </source>
</evidence>
<reference evidence="9" key="1">
    <citation type="journal article" date="2021" name="Proc. Natl. Acad. Sci. U.S.A.">
        <title>Three genomes in the algal genus Volvox reveal the fate of a haploid sex-determining region after a transition to homothallism.</title>
        <authorList>
            <person name="Yamamoto K."/>
            <person name="Hamaji T."/>
            <person name="Kawai-Toyooka H."/>
            <person name="Matsuzaki R."/>
            <person name="Takahashi F."/>
            <person name="Nishimura Y."/>
            <person name="Kawachi M."/>
            <person name="Noguchi H."/>
            <person name="Minakuchi Y."/>
            <person name="Umen J.G."/>
            <person name="Toyoda A."/>
            <person name="Nozaki H."/>
        </authorList>
    </citation>
    <scope>NUCLEOTIDE SEQUENCE</scope>
    <source>
        <strain evidence="9">NIES-3780</strain>
    </source>
</reference>
<keyword evidence="10" id="KW-1185">Reference proteome</keyword>
<evidence type="ECO:0000256" key="5">
    <source>
        <dbReference type="ARBA" id="ARBA00022989"/>
    </source>
</evidence>
<name>A0A8J4FDS5_9CHLO</name>
<dbReference type="GO" id="GO:0016020">
    <property type="term" value="C:membrane"/>
    <property type="evidence" value="ECO:0007669"/>
    <property type="project" value="UniProtKB-SubCell"/>
</dbReference>
<accession>A0A8J4FDS5</accession>
<feature type="compositionally biased region" description="Basic residues" evidence="7">
    <location>
        <begin position="532"/>
        <end position="541"/>
    </location>
</feature>
<feature type="transmembrane region" description="Helical" evidence="8">
    <location>
        <begin position="668"/>
        <end position="686"/>
    </location>
</feature>
<feature type="region of interest" description="Disordered" evidence="7">
    <location>
        <begin position="514"/>
        <end position="566"/>
    </location>
</feature>
<feature type="transmembrane region" description="Helical" evidence="8">
    <location>
        <begin position="75"/>
        <end position="96"/>
    </location>
</feature>
<feature type="transmembrane region" description="Helical" evidence="8">
    <location>
        <begin position="105"/>
        <end position="125"/>
    </location>
</feature>
<keyword evidence="3" id="KW-0813">Transport</keyword>
<evidence type="ECO:0000256" key="6">
    <source>
        <dbReference type="ARBA" id="ARBA00023136"/>
    </source>
</evidence>
<feature type="transmembrane region" description="Helical" evidence="8">
    <location>
        <begin position="624"/>
        <end position="648"/>
    </location>
</feature>
<feature type="transmembrane region" description="Helical" evidence="8">
    <location>
        <begin position="131"/>
        <end position="156"/>
    </location>
</feature>
<feature type="compositionally biased region" description="Polar residues" evidence="7">
    <location>
        <begin position="336"/>
        <end position="362"/>
    </location>
</feature>
<feature type="region of interest" description="Disordered" evidence="7">
    <location>
        <begin position="230"/>
        <end position="257"/>
    </location>
</feature>
<evidence type="ECO:0000256" key="1">
    <source>
        <dbReference type="ARBA" id="ARBA00004141"/>
    </source>
</evidence>
<keyword evidence="6 8" id="KW-0472">Membrane</keyword>
<evidence type="ECO:0000256" key="2">
    <source>
        <dbReference type="ARBA" id="ARBA00009177"/>
    </source>
</evidence>
<keyword evidence="4 8" id="KW-0812">Transmembrane</keyword>
<evidence type="ECO:0000313" key="9">
    <source>
        <dbReference type="EMBL" id="GIL66800.1"/>
    </source>
</evidence>
<dbReference type="PANTHER" id="PTHR31752">
    <property type="entry name" value="AUXIN EFFLUX CARRIER COMPONENT 1B-RELATED"/>
    <property type="match status" value="1"/>
</dbReference>
<comment type="similarity">
    <text evidence="2">Belongs to the auxin efflux carrier (TC 2.A.69.1) family.</text>
</comment>
<protein>
    <recommendedName>
        <fullName evidence="11">Auxin efflux carrier</fullName>
    </recommendedName>
</protein>
<evidence type="ECO:0000256" key="3">
    <source>
        <dbReference type="ARBA" id="ARBA00022448"/>
    </source>
</evidence>
<feature type="transmembrane region" description="Helical" evidence="8">
    <location>
        <begin position="12"/>
        <end position="31"/>
    </location>
</feature>